<reference evidence="2" key="1">
    <citation type="submission" date="2020-11" db="EMBL/GenBank/DDBJ databases">
        <authorList>
            <consortium name="DOE Joint Genome Institute"/>
            <person name="Ahrendt S."/>
            <person name="Riley R."/>
            <person name="Andreopoulos W."/>
            <person name="Labutti K."/>
            <person name="Pangilinan J."/>
            <person name="Ruiz-Duenas F.J."/>
            <person name="Barrasa J.M."/>
            <person name="Sanchez-Garcia M."/>
            <person name="Camarero S."/>
            <person name="Miyauchi S."/>
            <person name="Serrano A."/>
            <person name="Linde D."/>
            <person name="Babiker R."/>
            <person name="Drula E."/>
            <person name="Ayuso-Fernandez I."/>
            <person name="Pacheco R."/>
            <person name="Padilla G."/>
            <person name="Ferreira P."/>
            <person name="Barriuso J."/>
            <person name="Kellner H."/>
            <person name="Castanera R."/>
            <person name="Alfaro M."/>
            <person name="Ramirez L."/>
            <person name="Pisabarro A.G."/>
            <person name="Kuo A."/>
            <person name="Tritt A."/>
            <person name="Lipzen A."/>
            <person name="He G."/>
            <person name="Yan M."/>
            <person name="Ng V."/>
            <person name="Cullen D."/>
            <person name="Martin F."/>
            <person name="Rosso M.-N."/>
            <person name="Henrissat B."/>
            <person name="Hibbett D."/>
            <person name="Martinez A.T."/>
            <person name="Grigoriev I.V."/>
        </authorList>
    </citation>
    <scope>NUCLEOTIDE SEQUENCE</scope>
    <source>
        <strain evidence="2">ATCC 90797</strain>
    </source>
</reference>
<feature type="non-terminal residue" evidence="2">
    <location>
        <position position="1"/>
    </location>
</feature>
<evidence type="ECO:0000313" key="2">
    <source>
        <dbReference type="EMBL" id="KAF9489122.1"/>
    </source>
</evidence>
<name>A0A9P5ZKM6_PLEER</name>
<gene>
    <name evidence="2" type="ORF">BDN71DRAFT_1402125</name>
</gene>
<comment type="caution">
    <text evidence="2">The sequence shown here is derived from an EMBL/GenBank/DDBJ whole genome shotgun (WGS) entry which is preliminary data.</text>
</comment>
<organism evidence="2 3">
    <name type="scientific">Pleurotus eryngii</name>
    <name type="common">Boletus of the steppes</name>
    <dbReference type="NCBI Taxonomy" id="5323"/>
    <lineage>
        <taxon>Eukaryota</taxon>
        <taxon>Fungi</taxon>
        <taxon>Dikarya</taxon>
        <taxon>Basidiomycota</taxon>
        <taxon>Agaricomycotina</taxon>
        <taxon>Agaricomycetes</taxon>
        <taxon>Agaricomycetidae</taxon>
        <taxon>Agaricales</taxon>
        <taxon>Pleurotineae</taxon>
        <taxon>Pleurotaceae</taxon>
        <taxon>Pleurotus</taxon>
    </lineage>
</organism>
<dbReference type="OrthoDB" id="3033638at2759"/>
<dbReference type="AlphaFoldDB" id="A0A9P5ZKM6"/>
<protein>
    <submittedName>
        <fullName evidence="2">Uncharacterized protein</fullName>
    </submittedName>
</protein>
<dbReference type="Proteomes" id="UP000807025">
    <property type="component" value="Unassembled WGS sequence"/>
</dbReference>
<keyword evidence="3" id="KW-1185">Reference proteome</keyword>
<feature type="region of interest" description="Disordered" evidence="1">
    <location>
        <begin position="16"/>
        <end position="39"/>
    </location>
</feature>
<dbReference type="EMBL" id="MU154682">
    <property type="protein sequence ID" value="KAF9489122.1"/>
    <property type="molecule type" value="Genomic_DNA"/>
</dbReference>
<accession>A0A9P5ZKM6</accession>
<sequence>LKDKWKAMTPEERLTYTEAARSSLQDQRDDKQGGERQTAYSAYHDARKAIERIQEDLHTLNCRSGIESALFVSHSSQDHHYKPLAYCSSNTVASFFTFFFKESPPNLACQMEGYILLGVDGAVRKHTNGIMELKKQTLNTLAGEAVKFNVSQMYYSNFDENITTKYGIKVIGWPLNKFCLPGDLTSRVEFLLLYHTWESGMARFYKMTPQELEDWDNAQFSERMRETEMDPGAPGGINDE</sequence>
<proteinExistence type="predicted"/>
<evidence type="ECO:0000256" key="1">
    <source>
        <dbReference type="SAM" id="MobiDB-lite"/>
    </source>
</evidence>
<evidence type="ECO:0000313" key="3">
    <source>
        <dbReference type="Proteomes" id="UP000807025"/>
    </source>
</evidence>